<feature type="transmembrane region" description="Helical" evidence="1">
    <location>
        <begin position="459"/>
        <end position="485"/>
    </location>
</feature>
<proteinExistence type="predicted"/>
<sequence>VICVSHDIEALDWACVIELKDHNLKLVHSGVIEKEEIEVKKPNTFLSLKTIWLCLKHILKTSPVKASLVFIFSIVFFYVASLQTSVFSSNDVYLRNLELSQSTYAYCSNPKGSKIYQQFNTPFGSFNYTYLVSEDNRFITNEKTVNLSEKEIVAGEFAYLNIESALKEEGITDIKLTYDSSLDLASYAYASMDIFKEYMPSSYGLKASQILTPSTFSKESLDAIFESVYTNYSLLTGDKNLSGYQVGLYYDKVRLEQSLSIKDIEKIESLFGETFSTKGTIFENYFDSFELVKLEKDTHIFSAEFVVSEEIAATLKGDSFNFYQKVSNNPALVSNVDFTSKLAKYLTPFDSKTTSSLPSSIDNLIVNIDILMYLTLGFFACIAVFIVFIVNSTDKSFKESKNYIRTISYKFFNTGLIYFLALLIPIAAGLIVGFSLFAITSNLVLTELSYIYSSSSFGIGSLAFPIYWLIGLLGVLLVVSLLFALGKKNYNEEIKIDRL</sequence>
<keyword evidence="1" id="KW-0472">Membrane</keyword>
<dbReference type="AlphaFoldDB" id="A0A9D9GS23"/>
<evidence type="ECO:0000313" key="2">
    <source>
        <dbReference type="EMBL" id="MBO8414429.1"/>
    </source>
</evidence>
<comment type="caution">
    <text evidence="2">The sequence shown here is derived from an EMBL/GenBank/DDBJ whole genome shotgun (WGS) entry which is preliminary data.</text>
</comment>
<evidence type="ECO:0000313" key="3">
    <source>
        <dbReference type="Proteomes" id="UP000823629"/>
    </source>
</evidence>
<feature type="non-terminal residue" evidence="2">
    <location>
        <position position="1"/>
    </location>
</feature>
<reference evidence="2" key="1">
    <citation type="submission" date="2020-10" db="EMBL/GenBank/DDBJ databases">
        <authorList>
            <person name="Gilroy R."/>
        </authorList>
    </citation>
    <scope>NUCLEOTIDE SEQUENCE</scope>
    <source>
        <strain evidence="2">1748</strain>
    </source>
</reference>
<keyword evidence="1" id="KW-0812">Transmembrane</keyword>
<keyword evidence="1" id="KW-1133">Transmembrane helix</keyword>
<reference evidence="2" key="2">
    <citation type="journal article" date="2021" name="PeerJ">
        <title>Extensive microbial diversity within the chicken gut microbiome revealed by metagenomics and culture.</title>
        <authorList>
            <person name="Gilroy R."/>
            <person name="Ravi A."/>
            <person name="Getino M."/>
            <person name="Pursley I."/>
            <person name="Horton D.L."/>
            <person name="Alikhan N.F."/>
            <person name="Baker D."/>
            <person name="Gharbi K."/>
            <person name="Hall N."/>
            <person name="Watson M."/>
            <person name="Adriaenssens E.M."/>
            <person name="Foster-Nyarko E."/>
            <person name="Jarju S."/>
            <person name="Secka A."/>
            <person name="Antonio M."/>
            <person name="Oren A."/>
            <person name="Chaudhuri R.R."/>
            <person name="La Ragione R."/>
            <person name="Hildebrand F."/>
            <person name="Pallen M.J."/>
        </authorList>
    </citation>
    <scope>NUCLEOTIDE SEQUENCE</scope>
    <source>
        <strain evidence="2">1748</strain>
    </source>
</reference>
<feature type="transmembrane region" description="Helical" evidence="1">
    <location>
        <begin position="370"/>
        <end position="390"/>
    </location>
</feature>
<evidence type="ECO:0000256" key="1">
    <source>
        <dbReference type="SAM" id="Phobius"/>
    </source>
</evidence>
<feature type="transmembrane region" description="Helical" evidence="1">
    <location>
        <begin position="66"/>
        <end position="87"/>
    </location>
</feature>
<dbReference type="Proteomes" id="UP000823629">
    <property type="component" value="Unassembled WGS sequence"/>
</dbReference>
<dbReference type="EMBL" id="JADING010000086">
    <property type="protein sequence ID" value="MBO8414429.1"/>
    <property type="molecule type" value="Genomic_DNA"/>
</dbReference>
<feature type="transmembrane region" description="Helical" evidence="1">
    <location>
        <begin position="411"/>
        <end position="439"/>
    </location>
</feature>
<accession>A0A9D9GS23</accession>
<name>A0A9D9GS23_9BACL</name>
<protein>
    <submittedName>
        <fullName evidence="2">Uncharacterized protein</fullName>
    </submittedName>
</protein>
<organism evidence="2 3">
    <name type="scientific">Candidatus Scatoplasma merdavium</name>
    <dbReference type="NCBI Taxonomy" id="2840932"/>
    <lineage>
        <taxon>Bacteria</taxon>
        <taxon>Bacillati</taxon>
        <taxon>Bacillota</taxon>
        <taxon>Bacilli</taxon>
        <taxon>Bacillales</taxon>
        <taxon>Candidatus Scatoplasma</taxon>
    </lineage>
</organism>
<gene>
    <name evidence="2" type="ORF">IAC78_03005</name>
</gene>